<dbReference type="GO" id="GO:0006412">
    <property type="term" value="P:translation"/>
    <property type="evidence" value="ECO:0007669"/>
    <property type="project" value="UniProtKB-UniRule"/>
</dbReference>
<dbReference type="NCBIfam" id="TIGR01071">
    <property type="entry name" value="rplO_bact"/>
    <property type="match status" value="1"/>
</dbReference>
<dbReference type="InterPro" id="IPR030878">
    <property type="entry name" value="Ribosomal_uL15"/>
</dbReference>
<comment type="similarity">
    <text evidence="1 4 5">Belongs to the universal ribosomal protein uL15 family.</text>
</comment>
<dbReference type="HAMAP" id="MF_01341">
    <property type="entry name" value="Ribosomal_uL15"/>
    <property type="match status" value="1"/>
</dbReference>
<feature type="region of interest" description="Disordered" evidence="6">
    <location>
        <begin position="1"/>
        <end position="52"/>
    </location>
</feature>
<dbReference type="GO" id="GO:0003735">
    <property type="term" value="F:structural constituent of ribosome"/>
    <property type="evidence" value="ECO:0007669"/>
    <property type="project" value="InterPro"/>
</dbReference>
<dbReference type="PANTHER" id="PTHR12934:SF11">
    <property type="entry name" value="LARGE RIBOSOMAL SUBUNIT PROTEIN UL15M"/>
    <property type="match status" value="1"/>
</dbReference>
<feature type="compositionally biased region" description="Gly residues" evidence="6">
    <location>
        <begin position="22"/>
        <end position="32"/>
    </location>
</feature>
<dbReference type="Pfam" id="PF00828">
    <property type="entry name" value="Ribosomal_L27A"/>
    <property type="match status" value="1"/>
</dbReference>
<evidence type="ECO:0000256" key="5">
    <source>
        <dbReference type="RuleBase" id="RU003888"/>
    </source>
</evidence>
<comment type="subunit">
    <text evidence="4">Part of the 50S ribosomal subunit.</text>
</comment>
<comment type="function">
    <text evidence="4">Binds to the 23S rRNA.</text>
</comment>
<keyword evidence="4" id="KW-0699">rRNA-binding</keyword>
<evidence type="ECO:0000256" key="1">
    <source>
        <dbReference type="ARBA" id="ARBA00007320"/>
    </source>
</evidence>
<dbReference type="InterPro" id="IPR005749">
    <property type="entry name" value="Ribosomal_uL15_bac-type"/>
</dbReference>
<comment type="caution">
    <text evidence="8">The sequence shown here is derived from an EMBL/GenBank/DDBJ whole genome shotgun (WGS) entry which is preliminary data.</text>
</comment>
<keyword evidence="2 4" id="KW-0689">Ribosomal protein</keyword>
<dbReference type="PANTHER" id="PTHR12934">
    <property type="entry name" value="50S RIBOSOMAL PROTEIN L15"/>
    <property type="match status" value="1"/>
</dbReference>
<evidence type="ECO:0000313" key="8">
    <source>
        <dbReference type="EMBL" id="TYA53298.1"/>
    </source>
</evidence>
<dbReference type="InterPro" id="IPR021131">
    <property type="entry name" value="Ribosomal_uL15/eL18"/>
</dbReference>
<dbReference type="InterPro" id="IPR036227">
    <property type="entry name" value="Ribosomal_uL15/eL18_sf"/>
</dbReference>
<name>A0A5D0G383_9FLAO</name>
<protein>
    <recommendedName>
        <fullName evidence="4">Large ribosomal subunit protein uL15</fullName>
    </recommendedName>
</protein>
<dbReference type="AlphaFoldDB" id="A0A5D0G383"/>
<reference evidence="8 9" key="1">
    <citation type="submission" date="2019-08" db="EMBL/GenBank/DDBJ databases">
        <title>Formosa sediminis sp. nov., isolated from marine sediment.</title>
        <authorList>
            <person name="Cao W.R."/>
        </authorList>
    </citation>
    <scope>NUCLEOTIDE SEQUENCE [LARGE SCALE GENOMIC DNA]</scope>
    <source>
        <strain evidence="8 9">1494</strain>
    </source>
</reference>
<evidence type="ECO:0000313" key="9">
    <source>
        <dbReference type="Proteomes" id="UP000324550"/>
    </source>
</evidence>
<dbReference type="SUPFAM" id="SSF52080">
    <property type="entry name" value="Ribosomal proteins L15p and L18e"/>
    <property type="match status" value="1"/>
</dbReference>
<dbReference type="RefSeq" id="WP_148456597.1">
    <property type="nucleotide sequence ID" value="NZ_VSFC01000052.1"/>
</dbReference>
<feature type="domain" description="Large ribosomal subunit protein uL15/eL18" evidence="7">
    <location>
        <begin position="78"/>
        <end position="147"/>
    </location>
</feature>
<keyword evidence="4" id="KW-0694">RNA-binding</keyword>
<evidence type="ECO:0000256" key="4">
    <source>
        <dbReference type="HAMAP-Rule" id="MF_01341"/>
    </source>
</evidence>
<organism evidence="8 9">
    <name type="scientific">Formosa maritima</name>
    <dbReference type="NCBI Taxonomy" id="2592046"/>
    <lineage>
        <taxon>Bacteria</taxon>
        <taxon>Pseudomonadati</taxon>
        <taxon>Bacteroidota</taxon>
        <taxon>Flavobacteriia</taxon>
        <taxon>Flavobacteriales</taxon>
        <taxon>Flavobacteriaceae</taxon>
        <taxon>Formosa</taxon>
    </lineage>
</organism>
<evidence type="ECO:0000256" key="6">
    <source>
        <dbReference type="SAM" id="MobiDB-lite"/>
    </source>
</evidence>
<dbReference type="Gene3D" id="3.100.10.10">
    <property type="match status" value="1"/>
</dbReference>
<gene>
    <name evidence="4" type="primary">rplO</name>
    <name evidence="8" type="ORF">FVF61_11675</name>
</gene>
<dbReference type="InterPro" id="IPR001196">
    <property type="entry name" value="Ribosomal_uL15_CS"/>
</dbReference>
<proteinExistence type="inferred from homology"/>
<evidence type="ECO:0000256" key="2">
    <source>
        <dbReference type="ARBA" id="ARBA00022980"/>
    </source>
</evidence>
<dbReference type="OrthoDB" id="9810293at2"/>
<evidence type="ECO:0000256" key="3">
    <source>
        <dbReference type="ARBA" id="ARBA00023274"/>
    </source>
</evidence>
<sequence length="150" mass="16023">MDLSNLKPAEGSVKGQGKRIGRGQGSGKGGTATRGHKGAKSRSGYSKKIGFEGGQMPLQRRVPKFGFTNINRKEYQGINLDTLQQLVDEKKIKDTLDFETLVALRLAGKNDLVKILGRGELKAKLNVSAHKFTASAKAAIEAAGGETVTL</sequence>
<dbReference type="GO" id="GO:0019843">
    <property type="term" value="F:rRNA binding"/>
    <property type="evidence" value="ECO:0007669"/>
    <property type="project" value="UniProtKB-UniRule"/>
</dbReference>
<dbReference type="Proteomes" id="UP000324550">
    <property type="component" value="Unassembled WGS sequence"/>
</dbReference>
<dbReference type="EMBL" id="VSFC01000052">
    <property type="protein sequence ID" value="TYA53298.1"/>
    <property type="molecule type" value="Genomic_DNA"/>
</dbReference>
<evidence type="ECO:0000259" key="7">
    <source>
        <dbReference type="Pfam" id="PF00828"/>
    </source>
</evidence>
<keyword evidence="9" id="KW-1185">Reference proteome</keyword>
<accession>A0A5D0G383</accession>
<keyword evidence="3 4" id="KW-0687">Ribonucleoprotein</keyword>
<dbReference type="GO" id="GO:0022625">
    <property type="term" value="C:cytosolic large ribosomal subunit"/>
    <property type="evidence" value="ECO:0007669"/>
    <property type="project" value="TreeGrafter"/>
</dbReference>
<dbReference type="PROSITE" id="PS00475">
    <property type="entry name" value="RIBOSOMAL_L15"/>
    <property type="match status" value="1"/>
</dbReference>